<dbReference type="AlphaFoldDB" id="A0A7W7Q8J1"/>
<dbReference type="Gene3D" id="3.30.530.20">
    <property type="match status" value="1"/>
</dbReference>
<dbReference type="Proteomes" id="UP000520767">
    <property type="component" value="Unassembled WGS sequence"/>
</dbReference>
<proteinExistence type="predicted"/>
<keyword evidence="2" id="KW-1185">Reference proteome</keyword>
<comment type="caution">
    <text evidence="1">The sequence shown here is derived from an EMBL/GenBank/DDBJ whole genome shotgun (WGS) entry which is preliminary data.</text>
</comment>
<dbReference type="EMBL" id="JACHJQ010000005">
    <property type="protein sequence ID" value="MBB4908614.1"/>
    <property type="molecule type" value="Genomic_DNA"/>
</dbReference>
<gene>
    <name evidence="1" type="ORF">FHR82_004867</name>
</gene>
<dbReference type="InterPro" id="IPR023393">
    <property type="entry name" value="START-like_dom_sf"/>
</dbReference>
<evidence type="ECO:0000313" key="1">
    <source>
        <dbReference type="EMBL" id="MBB4908614.1"/>
    </source>
</evidence>
<accession>A0A7W7Q8J1</accession>
<name>A0A7W7Q8J1_9PSEU</name>
<sequence length="148" mass="15780">MRWLRAGAVLGVAVAASGAVLRRHTDEDDTSRWLVVTVNAEPDAVAGDPRFTEAFAAFGDDVETRVAAAPGERGTEVAARVRQAPARATARMAGHDPRQDVRRTLRDVKSLLETGDVLRTDPPTTGKPTPGGALVRLFTRRAGGEGRL</sequence>
<reference evidence="1 2" key="1">
    <citation type="submission" date="2020-08" db="EMBL/GenBank/DDBJ databases">
        <title>Genomic Encyclopedia of Type Strains, Phase III (KMG-III): the genomes of soil and plant-associated and newly described type strains.</title>
        <authorList>
            <person name="Whitman W."/>
        </authorList>
    </citation>
    <scope>NUCLEOTIDE SEQUENCE [LARGE SCALE GENOMIC DNA]</scope>
    <source>
        <strain evidence="1 2">CECT 8960</strain>
    </source>
</reference>
<evidence type="ECO:0000313" key="2">
    <source>
        <dbReference type="Proteomes" id="UP000520767"/>
    </source>
</evidence>
<organism evidence="1 2">
    <name type="scientific">Actinophytocola algeriensis</name>
    <dbReference type="NCBI Taxonomy" id="1768010"/>
    <lineage>
        <taxon>Bacteria</taxon>
        <taxon>Bacillati</taxon>
        <taxon>Actinomycetota</taxon>
        <taxon>Actinomycetes</taxon>
        <taxon>Pseudonocardiales</taxon>
        <taxon>Pseudonocardiaceae</taxon>
    </lineage>
</organism>
<dbReference type="RefSeq" id="WP_184812748.1">
    <property type="nucleotide sequence ID" value="NZ_JACHJQ010000005.1"/>
</dbReference>
<protein>
    <submittedName>
        <fullName evidence="1">Uncharacterized protein</fullName>
    </submittedName>
</protein>